<comment type="subcellular location">
    <subcellularLocation>
        <location evidence="1">Membrane</location>
        <topology evidence="1">Multi-pass membrane protein</topology>
    </subcellularLocation>
</comment>
<evidence type="ECO:0000256" key="4">
    <source>
        <dbReference type="ARBA" id="ARBA00023136"/>
    </source>
</evidence>
<evidence type="ECO:0000256" key="2">
    <source>
        <dbReference type="ARBA" id="ARBA00022692"/>
    </source>
</evidence>
<sequence>MVHNGAFSVPRSEDRHASSARCAARCCASHQTIASLAPRSATTPIAMAVASEIGGIPSLTAVLVISTVYSAP</sequence>
<keyword evidence="4" id="KW-0472">Membrane</keyword>
<dbReference type="EMBL" id="JAQQEZ010000041">
    <property type="protein sequence ID" value="MFM0006425.1"/>
    <property type="molecule type" value="Genomic_DNA"/>
</dbReference>
<proteinExistence type="predicted"/>
<keyword evidence="3" id="KW-1133">Transmembrane helix</keyword>
<name>A0ABW9B286_9BURK</name>
<accession>A0ABW9B286</accession>
<reference evidence="5 6" key="1">
    <citation type="journal article" date="2024" name="Chem. Sci.">
        <title>Discovery of megapolipeptins by genome mining of a Burkholderiales bacteria collection.</title>
        <authorList>
            <person name="Paulo B.S."/>
            <person name="Recchia M.J.J."/>
            <person name="Lee S."/>
            <person name="Fergusson C.H."/>
            <person name="Romanowski S.B."/>
            <person name="Hernandez A."/>
            <person name="Krull N."/>
            <person name="Liu D.Y."/>
            <person name="Cavanagh H."/>
            <person name="Bos A."/>
            <person name="Gray C.A."/>
            <person name="Murphy B.T."/>
            <person name="Linington R.G."/>
            <person name="Eustaquio A.S."/>
        </authorList>
    </citation>
    <scope>NUCLEOTIDE SEQUENCE [LARGE SCALE GENOMIC DNA]</scope>
    <source>
        <strain evidence="5 6">RL17-350-BIC-A</strain>
    </source>
</reference>
<keyword evidence="6" id="KW-1185">Reference proteome</keyword>
<dbReference type="InterPro" id="IPR007300">
    <property type="entry name" value="CidB/LrgB"/>
</dbReference>
<organism evidence="5 6">
    <name type="scientific">Paraburkholderia dipogonis</name>
    <dbReference type="NCBI Taxonomy" id="1211383"/>
    <lineage>
        <taxon>Bacteria</taxon>
        <taxon>Pseudomonadati</taxon>
        <taxon>Pseudomonadota</taxon>
        <taxon>Betaproteobacteria</taxon>
        <taxon>Burkholderiales</taxon>
        <taxon>Burkholderiaceae</taxon>
        <taxon>Paraburkholderia</taxon>
    </lineage>
</organism>
<evidence type="ECO:0000313" key="5">
    <source>
        <dbReference type="EMBL" id="MFM0006425.1"/>
    </source>
</evidence>
<evidence type="ECO:0000256" key="1">
    <source>
        <dbReference type="ARBA" id="ARBA00004141"/>
    </source>
</evidence>
<dbReference type="Proteomes" id="UP001629230">
    <property type="component" value="Unassembled WGS sequence"/>
</dbReference>
<keyword evidence="2" id="KW-0812">Transmembrane</keyword>
<comment type="caution">
    <text evidence="5">The sequence shown here is derived from an EMBL/GenBank/DDBJ whole genome shotgun (WGS) entry which is preliminary data.</text>
</comment>
<evidence type="ECO:0000313" key="6">
    <source>
        <dbReference type="Proteomes" id="UP001629230"/>
    </source>
</evidence>
<dbReference type="RefSeq" id="WP_408180947.1">
    <property type="nucleotide sequence ID" value="NZ_JAQQEZ010000041.1"/>
</dbReference>
<evidence type="ECO:0000256" key="3">
    <source>
        <dbReference type="ARBA" id="ARBA00022989"/>
    </source>
</evidence>
<dbReference type="Pfam" id="PF04172">
    <property type="entry name" value="LrgB"/>
    <property type="match status" value="1"/>
</dbReference>
<gene>
    <name evidence="5" type="ORF">PQR57_36260</name>
</gene>
<protein>
    <submittedName>
        <fullName evidence="5">LrgB family protein</fullName>
    </submittedName>
</protein>